<dbReference type="Proteomes" id="UP000326912">
    <property type="component" value="Unassembled WGS sequence"/>
</dbReference>
<evidence type="ECO:0000313" key="1">
    <source>
        <dbReference type="EMBL" id="GER89739.1"/>
    </source>
</evidence>
<reference evidence="1 2" key="1">
    <citation type="submission" date="2019-10" db="EMBL/GenBank/DDBJ databases">
        <title>Dictyobacter vulcani sp. nov., within the class Ktedonobacteria, isolated from soil of volcanic Mt. Zao.</title>
        <authorList>
            <person name="Zheng Y."/>
            <person name="Wang C.M."/>
            <person name="Sakai Y."/>
            <person name="Abe K."/>
            <person name="Yokota A."/>
            <person name="Yabe S."/>
        </authorList>
    </citation>
    <scope>NUCLEOTIDE SEQUENCE [LARGE SCALE GENOMIC DNA]</scope>
    <source>
        <strain evidence="1 2">W12</strain>
    </source>
</reference>
<protein>
    <submittedName>
        <fullName evidence="1">Uncharacterized protein</fullName>
    </submittedName>
</protein>
<sequence>MVIGQVIKHQQKHRVVEVERRLLRGNAQQAQALLQETPRYQILNTAYIERLNGTMRERLEHVTRKCRNANSRIETLRHGMFLLGVTYNVC</sequence>
<keyword evidence="2" id="KW-1185">Reference proteome</keyword>
<dbReference type="RefSeq" id="WP_151757593.1">
    <property type="nucleotide sequence ID" value="NZ_BKZW01000002.1"/>
</dbReference>
<name>A0A5J4KUJ6_9CHLR</name>
<dbReference type="AlphaFoldDB" id="A0A5J4KUJ6"/>
<comment type="caution">
    <text evidence="1">The sequence shown here is derived from an EMBL/GenBank/DDBJ whole genome shotgun (WGS) entry which is preliminary data.</text>
</comment>
<evidence type="ECO:0000313" key="2">
    <source>
        <dbReference type="Proteomes" id="UP000326912"/>
    </source>
</evidence>
<accession>A0A5J4KUJ6</accession>
<proteinExistence type="predicted"/>
<organism evidence="1 2">
    <name type="scientific">Dictyobacter vulcani</name>
    <dbReference type="NCBI Taxonomy" id="2607529"/>
    <lineage>
        <taxon>Bacteria</taxon>
        <taxon>Bacillati</taxon>
        <taxon>Chloroflexota</taxon>
        <taxon>Ktedonobacteria</taxon>
        <taxon>Ktedonobacterales</taxon>
        <taxon>Dictyobacteraceae</taxon>
        <taxon>Dictyobacter</taxon>
    </lineage>
</organism>
<dbReference type="EMBL" id="BKZW01000002">
    <property type="protein sequence ID" value="GER89739.1"/>
    <property type="molecule type" value="Genomic_DNA"/>
</dbReference>
<gene>
    <name evidence="1" type="ORF">KDW_39010</name>
</gene>